<dbReference type="SMART" id="SM00460">
    <property type="entry name" value="TGc"/>
    <property type="match status" value="1"/>
</dbReference>
<feature type="region of interest" description="Disordered" evidence="1">
    <location>
        <begin position="226"/>
        <end position="246"/>
    </location>
</feature>
<dbReference type="Pfam" id="PF01841">
    <property type="entry name" value="Transglut_core"/>
    <property type="match status" value="1"/>
</dbReference>
<name>A0ABS6IL12_9HYPH</name>
<comment type="caution">
    <text evidence="3">The sequence shown here is derived from an EMBL/GenBank/DDBJ whole genome shotgun (WGS) entry which is preliminary data.</text>
</comment>
<gene>
    <name evidence="3" type="ORF">KQ910_14660</name>
</gene>
<accession>A0ABS6IL12</accession>
<evidence type="ECO:0000259" key="2">
    <source>
        <dbReference type="SMART" id="SM00460"/>
    </source>
</evidence>
<dbReference type="Proteomes" id="UP000727907">
    <property type="component" value="Unassembled WGS sequence"/>
</dbReference>
<dbReference type="PANTHER" id="PTHR33490:SF3">
    <property type="entry name" value="CONSERVED INTEGRAL MEMBRANE PROTEIN"/>
    <property type="match status" value="1"/>
</dbReference>
<feature type="compositionally biased region" description="Low complexity" evidence="1">
    <location>
        <begin position="233"/>
        <end position="246"/>
    </location>
</feature>
<proteinExistence type="predicted"/>
<reference evidence="3 4" key="1">
    <citation type="submission" date="2021-06" db="EMBL/GenBank/DDBJ databases">
        <authorList>
            <person name="Lee D.H."/>
        </authorList>
    </citation>
    <scope>NUCLEOTIDE SEQUENCE [LARGE SCALE GENOMIC DNA]</scope>
    <source>
        <strain evidence="3 4">MMS21-HV4-11</strain>
    </source>
</reference>
<keyword evidence="4" id="KW-1185">Reference proteome</keyword>
<sequence length="246" mass="27588">MDYDSLKTAGDDVVRDGASFEAYRLPGDLIDSQHPIIVAYARRVAGEGSDRDKALRLYYAVRDELRYDPYNTPMKRDAYRASTTVAAGHGYCVNKAGVMAAVCRAAGIPARLGYADVRNHMTTQRLSELMGRDVFYYHGYTDVWLDGRWIKATPAFNRELTDKFGLKPLDWDAVGDSIYHPFDLSGRRHMEYLAYRGVFADIPFEEIRGAFRHYYPRLTKAQEEMAPGGDFGAEGAAESGIGAKTK</sequence>
<protein>
    <submittedName>
        <fullName evidence="3">Transglutaminase-like domain-containing protein</fullName>
    </submittedName>
</protein>
<evidence type="ECO:0000313" key="4">
    <source>
        <dbReference type="Proteomes" id="UP000727907"/>
    </source>
</evidence>
<dbReference type="RefSeq" id="WP_216961585.1">
    <property type="nucleotide sequence ID" value="NZ_JAHOPB010000001.1"/>
</dbReference>
<evidence type="ECO:0000313" key="3">
    <source>
        <dbReference type="EMBL" id="MBU8875016.1"/>
    </source>
</evidence>
<feature type="domain" description="Transglutaminase-like" evidence="2">
    <location>
        <begin position="84"/>
        <end position="156"/>
    </location>
</feature>
<evidence type="ECO:0000256" key="1">
    <source>
        <dbReference type="SAM" id="MobiDB-lite"/>
    </source>
</evidence>
<dbReference type="PANTHER" id="PTHR33490">
    <property type="entry name" value="BLR5614 PROTEIN-RELATED"/>
    <property type="match status" value="1"/>
</dbReference>
<dbReference type="InterPro" id="IPR002931">
    <property type="entry name" value="Transglutaminase-like"/>
</dbReference>
<dbReference type="EMBL" id="JAHOPB010000001">
    <property type="protein sequence ID" value="MBU8875016.1"/>
    <property type="molecule type" value="Genomic_DNA"/>
</dbReference>
<organism evidence="3 4">
    <name type="scientific">Reyranella humidisoli</name>
    <dbReference type="NCBI Taxonomy" id="2849149"/>
    <lineage>
        <taxon>Bacteria</taxon>
        <taxon>Pseudomonadati</taxon>
        <taxon>Pseudomonadota</taxon>
        <taxon>Alphaproteobacteria</taxon>
        <taxon>Hyphomicrobiales</taxon>
        <taxon>Reyranellaceae</taxon>
        <taxon>Reyranella</taxon>
    </lineage>
</organism>